<feature type="transmembrane region" description="Helical" evidence="1">
    <location>
        <begin position="76"/>
        <end position="96"/>
    </location>
</feature>
<protein>
    <recommendedName>
        <fullName evidence="2">Signal transduction histidine kinase internal region domain-containing protein</fullName>
    </recommendedName>
</protein>
<evidence type="ECO:0000256" key="1">
    <source>
        <dbReference type="SAM" id="Phobius"/>
    </source>
</evidence>
<dbReference type="PANTHER" id="PTHR34220">
    <property type="entry name" value="SENSOR HISTIDINE KINASE YPDA"/>
    <property type="match status" value="1"/>
</dbReference>
<dbReference type="InterPro" id="IPR050640">
    <property type="entry name" value="Bact_2-comp_sensor_kinase"/>
</dbReference>
<keyword evidence="4" id="KW-1185">Reference proteome</keyword>
<name>A0A365XU68_9BACT</name>
<feature type="transmembrane region" description="Helical" evidence="1">
    <location>
        <begin position="7"/>
        <end position="25"/>
    </location>
</feature>
<dbReference type="InterPro" id="IPR010559">
    <property type="entry name" value="Sig_transdc_His_kin_internal"/>
</dbReference>
<comment type="caution">
    <text evidence="3">The sequence shown here is derived from an EMBL/GenBank/DDBJ whole genome shotgun (WGS) entry which is preliminary data.</text>
</comment>
<dbReference type="Proteomes" id="UP000253410">
    <property type="component" value="Unassembled WGS sequence"/>
</dbReference>
<dbReference type="Pfam" id="PF06580">
    <property type="entry name" value="His_kinase"/>
    <property type="match status" value="1"/>
</dbReference>
<accession>A0A365XU68</accession>
<evidence type="ECO:0000259" key="2">
    <source>
        <dbReference type="Pfam" id="PF06580"/>
    </source>
</evidence>
<evidence type="ECO:0000313" key="4">
    <source>
        <dbReference type="Proteomes" id="UP000253410"/>
    </source>
</evidence>
<dbReference type="AlphaFoldDB" id="A0A365XU68"/>
<dbReference type="OrthoDB" id="9809908at2"/>
<dbReference type="EMBL" id="QFFJ01000002">
    <property type="protein sequence ID" value="RBL89917.1"/>
    <property type="molecule type" value="Genomic_DNA"/>
</dbReference>
<feature type="transmembrane region" description="Helical" evidence="1">
    <location>
        <begin position="116"/>
        <end position="134"/>
    </location>
</feature>
<dbReference type="RefSeq" id="WP_113618666.1">
    <property type="nucleotide sequence ID" value="NZ_QFFJ01000002.1"/>
</dbReference>
<feature type="transmembrane region" description="Helical" evidence="1">
    <location>
        <begin position="37"/>
        <end position="55"/>
    </location>
</feature>
<evidence type="ECO:0000313" key="3">
    <source>
        <dbReference type="EMBL" id="RBL89917.1"/>
    </source>
</evidence>
<dbReference type="GO" id="GO:0016020">
    <property type="term" value="C:membrane"/>
    <property type="evidence" value="ECO:0007669"/>
    <property type="project" value="InterPro"/>
</dbReference>
<reference evidence="3 4" key="1">
    <citation type="submission" date="2018-05" db="EMBL/GenBank/DDBJ databases">
        <title>Chitinophaga sp. K3CV102501T nov., isolated from isolated from a monsoon evergreen broad-leaved forest soil.</title>
        <authorList>
            <person name="Lv Y."/>
        </authorList>
    </citation>
    <scope>NUCLEOTIDE SEQUENCE [LARGE SCALE GENOMIC DNA]</scope>
    <source>
        <strain evidence="3 4">GDMCC 1.1325</strain>
    </source>
</reference>
<keyword evidence="1" id="KW-1133">Transmembrane helix</keyword>
<gene>
    <name evidence="3" type="ORF">DF182_25920</name>
</gene>
<proteinExistence type="predicted"/>
<dbReference type="GO" id="GO:0000155">
    <property type="term" value="F:phosphorelay sensor kinase activity"/>
    <property type="evidence" value="ECO:0007669"/>
    <property type="project" value="InterPro"/>
</dbReference>
<keyword evidence="1" id="KW-0472">Membrane</keyword>
<dbReference type="PANTHER" id="PTHR34220:SF7">
    <property type="entry name" value="SENSOR HISTIDINE KINASE YPDA"/>
    <property type="match status" value="1"/>
</dbReference>
<feature type="domain" description="Signal transduction histidine kinase internal region" evidence="2">
    <location>
        <begin position="158"/>
        <end position="236"/>
    </location>
</feature>
<sequence>MKKVMQHIRSYGIILVIVTMINIVYNFPDYSSGRTDWITELVMIFIMTSIGFIGFKGLNHFFLQHVLNWNTRTEKSFLVFILVSACFGALLVFIFMKLQVAIFHTPQPSIDAYIKNMIYSALLFLLFTLGATFGKFINHWKQGIEAAANVEQLLARSQLESLKNQVNPHFLFNALNTLTSLIREDEDQAVSFVGQLSRILRYALSQETNDTVLVQTELKIADAYMKICQQRFKQKLVFEVTISDMVMQQYILSHSILMLLENALKHNEISRQRPLVILMYDKEGYLFVENNYQPRQSAAPSNGIGLSNITGRYRLLTHLPVLISSDEASWRVGIPVMNTRNTSDLLPDKKATTW</sequence>
<keyword evidence="1" id="KW-0812">Transmembrane</keyword>
<organism evidence="3 4">
    <name type="scientific">Chitinophaga flava</name>
    <dbReference type="NCBI Taxonomy" id="2259036"/>
    <lineage>
        <taxon>Bacteria</taxon>
        <taxon>Pseudomonadati</taxon>
        <taxon>Bacteroidota</taxon>
        <taxon>Chitinophagia</taxon>
        <taxon>Chitinophagales</taxon>
        <taxon>Chitinophagaceae</taxon>
        <taxon>Chitinophaga</taxon>
    </lineage>
</organism>